<dbReference type="InterPro" id="IPR000182">
    <property type="entry name" value="GNAT_dom"/>
</dbReference>
<evidence type="ECO:0000256" key="1">
    <source>
        <dbReference type="ARBA" id="ARBA00022679"/>
    </source>
</evidence>
<organism evidence="4 5">
    <name type="scientific">Micromonospora tarensis</name>
    <dbReference type="NCBI Taxonomy" id="2806100"/>
    <lineage>
        <taxon>Bacteria</taxon>
        <taxon>Bacillati</taxon>
        <taxon>Actinomycetota</taxon>
        <taxon>Actinomycetes</taxon>
        <taxon>Micromonosporales</taxon>
        <taxon>Micromonosporaceae</taxon>
        <taxon>Micromonospora</taxon>
    </lineage>
</organism>
<accession>A0ABS1YRQ6</accession>
<evidence type="ECO:0000259" key="3">
    <source>
        <dbReference type="PROSITE" id="PS51186"/>
    </source>
</evidence>
<dbReference type="Pfam" id="PF00583">
    <property type="entry name" value="Acetyltransf_1"/>
    <property type="match status" value="1"/>
</dbReference>
<keyword evidence="2" id="KW-0012">Acyltransferase</keyword>
<dbReference type="PANTHER" id="PTHR43877">
    <property type="entry name" value="AMINOALKYLPHOSPHONATE N-ACETYLTRANSFERASE-RELATED-RELATED"/>
    <property type="match status" value="1"/>
</dbReference>
<dbReference type="RefSeq" id="WP_203152432.1">
    <property type="nucleotide sequence ID" value="NZ_JAEVHL010000472.1"/>
</dbReference>
<evidence type="ECO:0000256" key="2">
    <source>
        <dbReference type="ARBA" id="ARBA00023315"/>
    </source>
</evidence>
<dbReference type="PROSITE" id="PS51186">
    <property type="entry name" value="GNAT"/>
    <property type="match status" value="1"/>
</dbReference>
<reference evidence="4 5" key="1">
    <citation type="submission" date="2021-01" db="EMBL/GenBank/DDBJ databases">
        <title>Draft genome sequence of Micromonospora sp. strain STR1s_6.</title>
        <authorList>
            <person name="Karlyshev A."/>
            <person name="Jawad R."/>
        </authorList>
    </citation>
    <scope>NUCLEOTIDE SEQUENCE [LARGE SCALE GENOMIC DNA]</scope>
    <source>
        <strain evidence="4 5">STR1S-6</strain>
    </source>
</reference>
<dbReference type="Gene3D" id="3.40.630.30">
    <property type="match status" value="1"/>
</dbReference>
<proteinExistence type="predicted"/>
<name>A0ABS1YRQ6_9ACTN</name>
<comment type="caution">
    <text evidence="4">The sequence shown here is derived from an EMBL/GenBank/DDBJ whole genome shotgun (WGS) entry which is preliminary data.</text>
</comment>
<dbReference type="InterPro" id="IPR050832">
    <property type="entry name" value="Bact_Acetyltransf"/>
</dbReference>
<evidence type="ECO:0000313" key="5">
    <source>
        <dbReference type="Proteomes" id="UP000622245"/>
    </source>
</evidence>
<keyword evidence="1" id="KW-0808">Transferase</keyword>
<protein>
    <submittedName>
        <fullName evidence="4">GNAT family N-acetyltransferase</fullName>
    </submittedName>
</protein>
<feature type="domain" description="N-acetyltransferase" evidence="3">
    <location>
        <begin position="2"/>
        <end position="162"/>
    </location>
</feature>
<dbReference type="EMBL" id="JAEVHL010000472">
    <property type="protein sequence ID" value="MBM0280106.1"/>
    <property type="molecule type" value="Genomic_DNA"/>
</dbReference>
<dbReference type="InterPro" id="IPR016181">
    <property type="entry name" value="Acyl_CoA_acyltransferase"/>
</dbReference>
<dbReference type="SUPFAM" id="SSF55729">
    <property type="entry name" value="Acyl-CoA N-acyltransferases (Nat)"/>
    <property type="match status" value="1"/>
</dbReference>
<keyword evidence="5" id="KW-1185">Reference proteome</keyword>
<dbReference type="Proteomes" id="UP000622245">
    <property type="component" value="Unassembled WGS sequence"/>
</dbReference>
<gene>
    <name evidence="4" type="ORF">JM949_35645</name>
</gene>
<evidence type="ECO:0000313" key="4">
    <source>
        <dbReference type="EMBL" id="MBM0280106.1"/>
    </source>
</evidence>
<sequence length="162" mass="18215">MIEIRVLTADDWPVWRELRLAALAEAPAAFGSRLADWQGDGDREQRWRDRLGIPGSHNLVAVLDRRPVGMSSGVPTADPLTMELISMWVHPEARGRKVGHLLVDTVARWARESGADWLRLTVMPDNAPAKALYRRAGFRMTDQTGDLLADGVRREQVMLRPL</sequence>
<dbReference type="CDD" id="cd04301">
    <property type="entry name" value="NAT_SF"/>
    <property type="match status" value="1"/>
</dbReference>